<evidence type="ECO:0000313" key="1">
    <source>
        <dbReference type="EMBL" id="CAG8643656.1"/>
    </source>
</evidence>
<sequence length="40" mass="4713">TEYQVNNVLNKAQPSLWNWLLSWLGPPLLVTMTITYFMTK</sequence>
<evidence type="ECO:0000313" key="2">
    <source>
        <dbReference type="Proteomes" id="UP000789860"/>
    </source>
</evidence>
<keyword evidence="2" id="KW-1185">Reference proteome</keyword>
<dbReference type="EMBL" id="CAJVPM010022157">
    <property type="protein sequence ID" value="CAG8643656.1"/>
    <property type="molecule type" value="Genomic_DNA"/>
</dbReference>
<comment type="caution">
    <text evidence="1">The sequence shown here is derived from an EMBL/GenBank/DDBJ whole genome shotgun (WGS) entry which is preliminary data.</text>
</comment>
<proteinExistence type="predicted"/>
<feature type="non-terminal residue" evidence="1">
    <location>
        <position position="40"/>
    </location>
</feature>
<name>A0ACA9NDH2_9GLOM</name>
<dbReference type="Proteomes" id="UP000789860">
    <property type="component" value="Unassembled WGS sequence"/>
</dbReference>
<feature type="non-terminal residue" evidence="1">
    <location>
        <position position="1"/>
    </location>
</feature>
<reference evidence="1" key="1">
    <citation type="submission" date="2021-06" db="EMBL/GenBank/DDBJ databases">
        <authorList>
            <person name="Kallberg Y."/>
            <person name="Tangrot J."/>
            <person name="Rosling A."/>
        </authorList>
    </citation>
    <scope>NUCLEOTIDE SEQUENCE</scope>
    <source>
        <strain evidence="1">AU212A</strain>
    </source>
</reference>
<protein>
    <submittedName>
        <fullName evidence="1">1724_t:CDS:1</fullName>
    </submittedName>
</protein>
<gene>
    <name evidence="1" type="ORF">SCALOS_LOCUS8415</name>
</gene>
<organism evidence="1 2">
    <name type="scientific">Scutellospora calospora</name>
    <dbReference type="NCBI Taxonomy" id="85575"/>
    <lineage>
        <taxon>Eukaryota</taxon>
        <taxon>Fungi</taxon>
        <taxon>Fungi incertae sedis</taxon>
        <taxon>Mucoromycota</taxon>
        <taxon>Glomeromycotina</taxon>
        <taxon>Glomeromycetes</taxon>
        <taxon>Diversisporales</taxon>
        <taxon>Gigasporaceae</taxon>
        <taxon>Scutellospora</taxon>
    </lineage>
</organism>
<accession>A0ACA9NDH2</accession>